<organism evidence="10 11">
    <name type="scientific">Ascodesmis nigricans</name>
    <dbReference type="NCBI Taxonomy" id="341454"/>
    <lineage>
        <taxon>Eukaryota</taxon>
        <taxon>Fungi</taxon>
        <taxon>Dikarya</taxon>
        <taxon>Ascomycota</taxon>
        <taxon>Pezizomycotina</taxon>
        <taxon>Pezizomycetes</taxon>
        <taxon>Pezizales</taxon>
        <taxon>Ascodesmidaceae</taxon>
        <taxon>Ascodesmis</taxon>
    </lineage>
</organism>
<dbReference type="FunCoup" id="A0A4S2N739">
    <property type="interactions" value="475"/>
</dbReference>
<evidence type="ECO:0000313" key="11">
    <source>
        <dbReference type="Proteomes" id="UP000298138"/>
    </source>
</evidence>
<dbReference type="EMBL" id="ML220112">
    <property type="protein sequence ID" value="TGZ84996.1"/>
    <property type="molecule type" value="Genomic_DNA"/>
</dbReference>
<evidence type="ECO:0000256" key="8">
    <source>
        <dbReference type="SAM" id="MobiDB-lite"/>
    </source>
</evidence>
<dbReference type="InterPro" id="IPR021715">
    <property type="entry name" value="Slu7_dom"/>
</dbReference>
<dbReference type="Proteomes" id="UP000298138">
    <property type="component" value="Unassembled WGS sequence"/>
</dbReference>
<evidence type="ECO:0000256" key="2">
    <source>
        <dbReference type="ARBA" id="ARBA00007203"/>
    </source>
</evidence>
<dbReference type="AlphaFoldDB" id="A0A4S2N739"/>
<gene>
    <name evidence="10" type="ORF">EX30DRAFT_325915</name>
</gene>
<feature type="region of interest" description="Disordered" evidence="8">
    <location>
        <begin position="1"/>
        <end position="28"/>
    </location>
</feature>
<feature type="compositionally biased region" description="Polar residues" evidence="8">
    <location>
        <begin position="1"/>
        <end position="21"/>
    </location>
</feature>
<feature type="compositionally biased region" description="Basic and acidic residues" evidence="8">
    <location>
        <begin position="463"/>
        <end position="477"/>
    </location>
</feature>
<proteinExistence type="inferred from homology"/>
<evidence type="ECO:0000256" key="7">
    <source>
        <dbReference type="RuleBase" id="RU367071"/>
    </source>
</evidence>
<evidence type="ECO:0000256" key="3">
    <source>
        <dbReference type="ARBA" id="ARBA00022664"/>
    </source>
</evidence>
<comment type="similarity">
    <text evidence="2 7">Belongs to the SLU7 family.</text>
</comment>
<keyword evidence="3 7" id="KW-0507">mRNA processing</keyword>
<comment type="subcellular location">
    <subcellularLocation>
        <location evidence="1 7">Nucleus</location>
    </subcellularLocation>
</comment>
<dbReference type="PANTHER" id="PTHR12942:SF2">
    <property type="entry name" value="PRE-MRNA-SPLICING FACTOR SLU7"/>
    <property type="match status" value="1"/>
</dbReference>
<feature type="region of interest" description="Disordered" evidence="8">
    <location>
        <begin position="263"/>
        <end position="285"/>
    </location>
</feature>
<dbReference type="GO" id="GO:0005681">
    <property type="term" value="C:spliceosomal complex"/>
    <property type="evidence" value="ECO:0007669"/>
    <property type="project" value="UniProtKB-UniRule"/>
</dbReference>
<reference evidence="10 11" key="1">
    <citation type="submission" date="2019-04" db="EMBL/GenBank/DDBJ databases">
        <title>Comparative genomics and transcriptomics to analyze fruiting body development in filamentous ascomycetes.</title>
        <authorList>
            <consortium name="DOE Joint Genome Institute"/>
            <person name="Lutkenhaus R."/>
            <person name="Traeger S."/>
            <person name="Breuer J."/>
            <person name="Kuo A."/>
            <person name="Lipzen A."/>
            <person name="Pangilinan J."/>
            <person name="Dilworth D."/>
            <person name="Sandor L."/>
            <person name="Poggeler S."/>
            <person name="Barry K."/>
            <person name="Grigoriev I.V."/>
            <person name="Nowrousian M."/>
        </authorList>
    </citation>
    <scope>NUCLEOTIDE SEQUENCE [LARGE SCALE GENOMIC DNA]</scope>
    <source>
        <strain evidence="10 11">CBS 389.68</strain>
    </source>
</reference>
<keyword evidence="4 7" id="KW-0747">Spliceosome</keyword>
<keyword evidence="6 7" id="KW-0539">Nucleus</keyword>
<feature type="compositionally biased region" description="Basic and acidic residues" evidence="8">
    <location>
        <begin position="416"/>
        <end position="455"/>
    </location>
</feature>
<evidence type="ECO:0000256" key="5">
    <source>
        <dbReference type="ARBA" id="ARBA00023187"/>
    </source>
</evidence>
<dbReference type="OrthoDB" id="249612at2759"/>
<dbReference type="InterPro" id="IPR039974">
    <property type="entry name" value="Splicing_factor_SLU7"/>
</dbReference>
<evidence type="ECO:0000259" key="9">
    <source>
        <dbReference type="Pfam" id="PF11708"/>
    </source>
</evidence>
<evidence type="ECO:0000256" key="4">
    <source>
        <dbReference type="ARBA" id="ARBA00022728"/>
    </source>
</evidence>
<dbReference type="STRING" id="341454.A0A4S2N739"/>
<dbReference type="Pfam" id="PF11708">
    <property type="entry name" value="Slu7"/>
    <property type="match status" value="1"/>
</dbReference>
<feature type="compositionally biased region" description="Acidic residues" evidence="8">
    <location>
        <begin position="166"/>
        <end position="176"/>
    </location>
</feature>
<feature type="region of interest" description="Disordered" evidence="8">
    <location>
        <begin position="156"/>
        <end position="199"/>
    </location>
</feature>
<dbReference type="GO" id="GO:0000398">
    <property type="term" value="P:mRNA splicing, via spliceosome"/>
    <property type="evidence" value="ECO:0007669"/>
    <property type="project" value="UniProtKB-UniRule"/>
</dbReference>
<keyword evidence="11" id="KW-1185">Reference proteome</keyword>
<comment type="subunit">
    <text evidence="7">Associated with the spliceosome.</text>
</comment>
<feature type="compositionally biased region" description="Basic and acidic residues" evidence="8">
    <location>
        <begin position="263"/>
        <end position="276"/>
    </location>
</feature>
<evidence type="ECO:0000313" key="10">
    <source>
        <dbReference type="EMBL" id="TGZ84996.1"/>
    </source>
</evidence>
<dbReference type="InParanoid" id="A0A4S2N739"/>
<accession>A0A4S2N739</accession>
<keyword evidence="5 7" id="KW-0508">mRNA splicing</keyword>
<feature type="region of interest" description="Disordered" evidence="8">
    <location>
        <begin position="414"/>
        <end position="480"/>
    </location>
</feature>
<feature type="compositionally biased region" description="Basic and acidic residues" evidence="8">
    <location>
        <begin position="156"/>
        <end position="165"/>
    </location>
</feature>
<name>A0A4S2N739_9PEZI</name>
<evidence type="ECO:0000256" key="1">
    <source>
        <dbReference type="ARBA" id="ARBA00004123"/>
    </source>
</evidence>
<comment type="function">
    <text evidence="7">Involved in pre-mRNA splicing.</text>
</comment>
<sequence length="508" mass="58095">MSSSRATGGTSSPSQRNSNPEKQSRNEYIPHFIAKKPFYIDDADEGDYLEHQRLQNKTLDDLSTSKWYNRGRKAAPAATKYRKGACTNCGAMTHSAKDCLSRPRKTGAKYTGLDIQADEVIESVELGWDGKRDRWNGYDPSEHMVVVEEHKRIEKLRKLEGKAKEDGEESGDDEDKEEKYAEDAEIPGQGYDSSARISTRNLRIREDTAKYLLNLDLDSARYDPKTRTMVDKGATSDRAAKLVEEEDFIRSSGDAAEFERLQRSAWESQERGDKTKLHLQANPTEAEILRKKQEAERSEAAEKKRKELLAKYGGAEHLEKKPEVEEQEVYIEYTETGQVKGQKPQGKIKSMYETIEDKYYGNHTSVWGSWWRNFKWGYACCHSTVKKSYCTGEAGIKANEEAENMRLGLVQPAERLQIESKEDHEEKESKEKGEKEEKEEDVRKDEKEEKARADTGLKASGQGREDDDKEGKRKLEHMLGGVTEDEMEAYRKRRALAQDPMANFKDVI</sequence>
<evidence type="ECO:0000256" key="6">
    <source>
        <dbReference type="ARBA" id="ARBA00023242"/>
    </source>
</evidence>
<dbReference type="PANTHER" id="PTHR12942">
    <property type="entry name" value="STEP II SPLICING FACTOR SLU7"/>
    <property type="match status" value="1"/>
</dbReference>
<protein>
    <recommendedName>
        <fullName evidence="7">Pre-mRNA-splicing factor SLU7</fullName>
    </recommendedName>
</protein>
<dbReference type="GO" id="GO:0030628">
    <property type="term" value="F:pre-mRNA 3'-splice site binding"/>
    <property type="evidence" value="ECO:0007669"/>
    <property type="project" value="UniProtKB-UniRule"/>
</dbReference>
<feature type="domain" description="Pre-mRNA-splicing factor SLU7" evidence="9">
    <location>
        <begin position="126"/>
        <end position="369"/>
    </location>
</feature>